<gene>
    <name evidence="2" type="ORF">CCUS01_15164</name>
</gene>
<dbReference type="AlphaFoldDB" id="A0AAI9VET2"/>
<feature type="compositionally biased region" description="Polar residues" evidence="1">
    <location>
        <begin position="45"/>
        <end position="60"/>
    </location>
</feature>
<comment type="caution">
    <text evidence="2">The sequence shown here is derived from an EMBL/GenBank/DDBJ whole genome shotgun (WGS) entry which is preliminary data.</text>
</comment>
<dbReference type="Proteomes" id="UP001239213">
    <property type="component" value="Unassembled WGS sequence"/>
</dbReference>
<feature type="region of interest" description="Disordered" evidence="1">
    <location>
        <begin position="1"/>
        <end position="117"/>
    </location>
</feature>
<dbReference type="EMBL" id="MPDP01000063">
    <property type="protein sequence ID" value="KAK1486393.1"/>
    <property type="molecule type" value="Genomic_DNA"/>
</dbReference>
<evidence type="ECO:0000313" key="2">
    <source>
        <dbReference type="EMBL" id="KAK1486393.1"/>
    </source>
</evidence>
<evidence type="ECO:0000313" key="3">
    <source>
        <dbReference type="Proteomes" id="UP001239213"/>
    </source>
</evidence>
<protein>
    <submittedName>
        <fullName evidence="2">Uncharacterized protein</fullName>
    </submittedName>
</protein>
<keyword evidence="3" id="KW-1185">Reference proteome</keyword>
<evidence type="ECO:0000256" key="1">
    <source>
        <dbReference type="SAM" id="MobiDB-lite"/>
    </source>
</evidence>
<reference evidence="2" key="1">
    <citation type="submission" date="2016-11" db="EMBL/GenBank/DDBJ databases">
        <title>The genome sequence of Colletotrichum cuscutae.</title>
        <authorList>
            <person name="Baroncelli R."/>
        </authorList>
    </citation>
    <scope>NUCLEOTIDE SEQUENCE</scope>
    <source>
        <strain evidence="2">IMI 304802</strain>
    </source>
</reference>
<proteinExistence type="predicted"/>
<accession>A0AAI9VET2</accession>
<feature type="compositionally biased region" description="Basic and acidic residues" evidence="1">
    <location>
        <begin position="61"/>
        <end position="70"/>
    </location>
</feature>
<sequence length="141" mass="14769">MPRGHPARPDQNGSCLAGRAAGTALDRASSREEAVTCAQDEPTASPLTSYASSGPGSPSERQQEIQDARDTSSAIMRMETPPPECLRSPAPSGAAEAGGNALTRSPHPATATVRYSNTRMRLDHETDLLVRAISPVYATAP</sequence>
<name>A0AAI9VET2_9PEZI</name>
<feature type="compositionally biased region" description="Low complexity" evidence="1">
    <location>
        <begin position="88"/>
        <end position="101"/>
    </location>
</feature>
<organism evidence="2 3">
    <name type="scientific">Colletotrichum cuscutae</name>
    <dbReference type="NCBI Taxonomy" id="1209917"/>
    <lineage>
        <taxon>Eukaryota</taxon>
        <taxon>Fungi</taxon>
        <taxon>Dikarya</taxon>
        <taxon>Ascomycota</taxon>
        <taxon>Pezizomycotina</taxon>
        <taxon>Sordariomycetes</taxon>
        <taxon>Hypocreomycetidae</taxon>
        <taxon>Glomerellales</taxon>
        <taxon>Glomerellaceae</taxon>
        <taxon>Colletotrichum</taxon>
        <taxon>Colletotrichum acutatum species complex</taxon>
    </lineage>
</organism>